<dbReference type="EMBL" id="JBHGCJ010000003">
    <property type="protein sequence ID" value="MFG6108718.1"/>
    <property type="molecule type" value="Genomic_DNA"/>
</dbReference>
<reference evidence="2 3" key="1">
    <citation type="submission" date="2024-09" db="EMBL/GenBank/DDBJ databases">
        <authorList>
            <consortium name="All-Russian atlas of soil microorganisms"/>
            <consortium name="as a basis for the search for new antimicrobial producers and enzymes with unique properties"/>
            <person name="Sokolova E.A."/>
            <person name="Voronina E.N."/>
        </authorList>
    </citation>
    <scope>NUCLEOTIDE SEQUENCE [LARGE SCALE GENOMIC DNA]</scope>
    <source>
        <strain evidence="2 3">AF-22b-331.1</strain>
    </source>
</reference>
<evidence type="ECO:0000313" key="2">
    <source>
        <dbReference type="EMBL" id="MFG6108718.1"/>
    </source>
</evidence>
<sequence>MSDASPMAAIAPVRAQVDAHLSTLVHDVDGLMGVVVASLDGFALAQVGREEETVSRLAAMTSSMLALAEALGRELAIGSLGALILEASHGKVLMLTIPVQPPQLLMAACDQTSAMGQVLWHAKQCVRRLAATLPSDAAQ</sequence>
<dbReference type="Proteomes" id="UP001605261">
    <property type="component" value="Unassembled WGS sequence"/>
</dbReference>
<dbReference type="SMART" id="SM00960">
    <property type="entry name" value="Robl_LC7"/>
    <property type="match status" value="1"/>
</dbReference>
<dbReference type="InterPro" id="IPR004942">
    <property type="entry name" value="Roadblock/LAMTOR2_dom"/>
</dbReference>
<evidence type="ECO:0000313" key="3">
    <source>
        <dbReference type="Proteomes" id="UP001605261"/>
    </source>
</evidence>
<comment type="caution">
    <text evidence="2">The sequence shown here is derived from an EMBL/GenBank/DDBJ whole genome shotgun (WGS) entry which is preliminary data.</text>
</comment>
<protein>
    <submittedName>
        <fullName evidence="2">Roadblock/LC7 domain-containing protein</fullName>
    </submittedName>
</protein>
<evidence type="ECO:0000259" key="1">
    <source>
        <dbReference type="SMART" id="SM00960"/>
    </source>
</evidence>
<name>A0ABW7CV79_9GAMM</name>
<accession>A0ABW7CV79</accession>
<proteinExistence type="predicted"/>
<organism evidence="2 3">
    <name type="scientific">Stenotrophomonas nematodicola</name>
    <dbReference type="NCBI Taxonomy" id="2656746"/>
    <lineage>
        <taxon>Bacteria</taxon>
        <taxon>Pseudomonadati</taxon>
        <taxon>Pseudomonadota</taxon>
        <taxon>Gammaproteobacteria</taxon>
        <taxon>Lysobacterales</taxon>
        <taxon>Lysobacteraceae</taxon>
        <taxon>Stenotrophomonas</taxon>
    </lineage>
</organism>
<dbReference type="RefSeq" id="WP_394162056.1">
    <property type="nucleotide sequence ID" value="NZ_JBHGCJ010000003.1"/>
</dbReference>
<dbReference type="SUPFAM" id="SSF103196">
    <property type="entry name" value="Roadblock/LC7 domain"/>
    <property type="match status" value="1"/>
</dbReference>
<feature type="domain" description="Roadblock/LAMTOR2" evidence="1">
    <location>
        <begin position="18"/>
        <end position="100"/>
    </location>
</feature>
<gene>
    <name evidence="2" type="ORF">ACEU0G_002710</name>
</gene>
<keyword evidence="3" id="KW-1185">Reference proteome</keyword>
<dbReference type="Gene3D" id="3.30.450.30">
    <property type="entry name" value="Dynein light chain 2a, cytoplasmic"/>
    <property type="match status" value="1"/>
</dbReference>
<dbReference type="Pfam" id="PF03259">
    <property type="entry name" value="Robl_LC7"/>
    <property type="match status" value="1"/>
</dbReference>